<organism evidence="1 2">
    <name type="scientific">Entomophthora muscae</name>
    <dbReference type="NCBI Taxonomy" id="34485"/>
    <lineage>
        <taxon>Eukaryota</taxon>
        <taxon>Fungi</taxon>
        <taxon>Fungi incertae sedis</taxon>
        <taxon>Zoopagomycota</taxon>
        <taxon>Entomophthoromycotina</taxon>
        <taxon>Entomophthoromycetes</taxon>
        <taxon>Entomophthorales</taxon>
        <taxon>Entomophthoraceae</taxon>
        <taxon>Entomophthora</taxon>
    </lineage>
</organism>
<evidence type="ECO:0000313" key="2">
    <source>
        <dbReference type="Proteomes" id="UP001165960"/>
    </source>
</evidence>
<proteinExistence type="predicted"/>
<comment type="caution">
    <text evidence="1">The sequence shown here is derived from an EMBL/GenBank/DDBJ whole genome shotgun (WGS) entry which is preliminary data.</text>
</comment>
<dbReference type="EMBL" id="QTSX02005898">
    <property type="protein sequence ID" value="KAJ9056633.1"/>
    <property type="molecule type" value="Genomic_DNA"/>
</dbReference>
<reference evidence="1" key="1">
    <citation type="submission" date="2022-04" db="EMBL/GenBank/DDBJ databases">
        <title>Genome of the entomopathogenic fungus Entomophthora muscae.</title>
        <authorList>
            <person name="Elya C."/>
            <person name="Lovett B.R."/>
            <person name="Lee E."/>
            <person name="Macias A.M."/>
            <person name="Hajek A.E."/>
            <person name="De Bivort B.L."/>
            <person name="Kasson M.T."/>
            <person name="De Fine Licht H.H."/>
            <person name="Stajich J.E."/>
        </authorList>
    </citation>
    <scope>NUCLEOTIDE SEQUENCE</scope>
    <source>
        <strain evidence="1">Berkeley</strain>
    </source>
</reference>
<accession>A0ACC2S302</accession>
<keyword evidence="2" id="KW-1185">Reference proteome</keyword>
<name>A0ACC2S302_9FUNG</name>
<evidence type="ECO:0000313" key="1">
    <source>
        <dbReference type="EMBL" id="KAJ9056633.1"/>
    </source>
</evidence>
<protein>
    <submittedName>
        <fullName evidence="1">Uncharacterized protein</fullName>
    </submittedName>
</protein>
<sequence>MNPSSTEKDESTLAAEQLAHARLLGPKVIIMDFEQAQFRSFEATFNGEVQGCFFHFRQALIKHLKSKKKLFEKYLNNGKEKCRFAMTQFASLALVQPENTGLGFEALLEDAYIKKHSTIFKDHLDHFERQWVDKKVSGNFPLTTTISSYWEIVLPHQ</sequence>
<gene>
    <name evidence="1" type="ORF">DSO57_1030974</name>
</gene>
<dbReference type="Proteomes" id="UP001165960">
    <property type="component" value="Unassembled WGS sequence"/>
</dbReference>